<accession>A0A7W7ZKR8</accession>
<keyword evidence="3" id="KW-1185">Reference proteome</keyword>
<dbReference type="AlphaFoldDB" id="A0A7W7ZKR8"/>
<protein>
    <submittedName>
        <fullName evidence="2">Uncharacterized protein</fullName>
    </submittedName>
</protein>
<organism evidence="2 3">
    <name type="scientific">Granulicella aggregans</name>
    <dbReference type="NCBI Taxonomy" id="474949"/>
    <lineage>
        <taxon>Bacteria</taxon>
        <taxon>Pseudomonadati</taxon>
        <taxon>Acidobacteriota</taxon>
        <taxon>Terriglobia</taxon>
        <taxon>Terriglobales</taxon>
        <taxon>Acidobacteriaceae</taxon>
        <taxon>Granulicella</taxon>
    </lineage>
</organism>
<reference evidence="2 3" key="1">
    <citation type="submission" date="2020-08" db="EMBL/GenBank/DDBJ databases">
        <title>Genomic Encyclopedia of Type Strains, Phase IV (KMG-V): Genome sequencing to study the core and pangenomes of soil and plant-associated prokaryotes.</title>
        <authorList>
            <person name="Whitman W."/>
        </authorList>
    </citation>
    <scope>NUCLEOTIDE SEQUENCE [LARGE SCALE GENOMIC DNA]</scope>
    <source>
        <strain evidence="2 3">M8UP14</strain>
    </source>
</reference>
<evidence type="ECO:0000256" key="1">
    <source>
        <dbReference type="SAM" id="MobiDB-lite"/>
    </source>
</evidence>
<evidence type="ECO:0000313" key="2">
    <source>
        <dbReference type="EMBL" id="MBB5061016.1"/>
    </source>
</evidence>
<sequence length="81" mass="9166">MTLDLNFQDLKQIALHGRVVKNGITLMVGRPLIPDVKTDETGDAGEVRFTVDETERRPRGPWLMKPSQVRDVRKPSRGTHS</sequence>
<comment type="caution">
    <text evidence="2">The sequence shown here is derived from an EMBL/GenBank/DDBJ whole genome shotgun (WGS) entry which is preliminary data.</text>
</comment>
<gene>
    <name evidence="2" type="ORF">HDF16_005752</name>
</gene>
<proteinExistence type="predicted"/>
<dbReference type="Proteomes" id="UP000540989">
    <property type="component" value="Unassembled WGS sequence"/>
</dbReference>
<feature type="region of interest" description="Disordered" evidence="1">
    <location>
        <begin position="52"/>
        <end position="81"/>
    </location>
</feature>
<name>A0A7W7ZKR8_9BACT</name>
<evidence type="ECO:0000313" key="3">
    <source>
        <dbReference type="Proteomes" id="UP000540989"/>
    </source>
</evidence>
<dbReference type="EMBL" id="JACHIP010000025">
    <property type="protein sequence ID" value="MBB5061016.1"/>
    <property type="molecule type" value="Genomic_DNA"/>
</dbReference>